<sequence>MGLEGIALVSLGVLVLMISCSSGVKQETLTSICFPTQNQEFCENLLMSDKRTSSADLPLLSIISIQLTEKQAKKNHQTFQQLHDNATQVSIKGPLNKCVAIYKEMIGKIREAYQLSMSKRYKDIRQLAQATKLGYKCENGIPLSYNLSMASSETMILTCQTSDYVNLYIARQL</sequence>
<evidence type="ECO:0000256" key="3">
    <source>
        <dbReference type="ARBA" id="ARBA00038471"/>
    </source>
</evidence>
<dbReference type="GO" id="GO:0046910">
    <property type="term" value="F:pectinesterase inhibitor activity"/>
    <property type="evidence" value="ECO:0007669"/>
    <property type="project" value="InterPro"/>
</dbReference>
<comment type="caution">
    <text evidence="6">The sequence shown here is derived from an EMBL/GenBank/DDBJ whole genome shotgun (WGS) entry which is preliminary data.</text>
</comment>
<organism evidence="6 7">
    <name type="scientific">Corchorus capsularis</name>
    <name type="common">Jute</name>
    <dbReference type="NCBI Taxonomy" id="210143"/>
    <lineage>
        <taxon>Eukaryota</taxon>
        <taxon>Viridiplantae</taxon>
        <taxon>Streptophyta</taxon>
        <taxon>Embryophyta</taxon>
        <taxon>Tracheophyta</taxon>
        <taxon>Spermatophyta</taxon>
        <taxon>Magnoliopsida</taxon>
        <taxon>eudicotyledons</taxon>
        <taxon>Gunneridae</taxon>
        <taxon>Pentapetalae</taxon>
        <taxon>rosids</taxon>
        <taxon>malvids</taxon>
        <taxon>Malvales</taxon>
        <taxon>Malvaceae</taxon>
        <taxon>Grewioideae</taxon>
        <taxon>Apeibeae</taxon>
        <taxon>Corchorus</taxon>
    </lineage>
</organism>
<dbReference type="EMBL" id="AWWV01009493">
    <property type="protein sequence ID" value="OMO86233.1"/>
    <property type="molecule type" value="Genomic_DNA"/>
</dbReference>
<dbReference type="SUPFAM" id="SSF101148">
    <property type="entry name" value="Plant invertase/pectin methylesterase inhibitor"/>
    <property type="match status" value="1"/>
</dbReference>
<reference evidence="6 7" key="1">
    <citation type="submission" date="2013-09" db="EMBL/GenBank/DDBJ databases">
        <title>Corchorus capsularis genome sequencing.</title>
        <authorList>
            <person name="Alam M."/>
            <person name="Haque M.S."/>
            <person name="Islam M.S."/>
            <person name="Emdad E.M."/>
            <person name="Islam M.M."/>
            <person name="Ahmed B."/>
            <person name="Halim A."/>
            <person name="Hossen Q.M.M."/>
            <person name="Hossain M.Z."/>
            <person name="Ahmed R."/>
            <person name="Khan M.M."/>
            <person name="Islam R."/>
            <person name="Rashid M.M."/>
            <person name="Khan S.A."/>
            <person name="Rahman M.S."/>
            <person name="Alam M."/>
        </authorList>
    </citation>
    <scope>NUCLEOTIDE SEQUENCE [LARGE SCALE GENOMIC DNA]</scope>
    <source>
        <strain evidence="7">cv. CVL-1</strain>
        <tissue evidence="6">Whole seedling</tissue>
    </source>
</reference>
<dbReference type="InterPro" id="IPR052421">
    <property type="entry name" value="PCW_Enzyme_Inhibitor"/>
</dbReference>
<evidence type="ECO:0000313" key="7">
    <source>
        <dbReference type="Proteomes" id="UP000188268"/>
    </source>
</evidence>
<accession>A0A1R3IUJ1</accession>
<dbReference type="InterPro" id="IPR034086">
    <property type="entry name" value="PMEI_plant"/>
</dbReference>
<evidence type="ECO:0000313" key="6">
    <source>
        <dbReference type="EMBL" id="OMO86233.1"/>
    </source>
</evidence>
<evidence type="ECO:0000256" key="4">
    <source>
        <dbReference type="SAM" id="SignalP"/>
    </source>
</evidence>
<feature type="domain" description="Pectinesterase inhibitor" evidence="5">
    <location>
        <begin position="29"/>
        <end position="141"/>
    </location>
</feature>
<keyword evidence="1 4" id="KW-0732">Signal</keyword>
<feature type="chain" id="PRO_5010196192" evidence="4">
    <location>
        <begin position="24"/>
        <end position="173"/>
    </location>
</feature>
<dbReference type="AlphaFoldDB" id="A0A1R3IUJ1"/>
<dbReference type="OMA" id="CCDISIS"/>
<dbReference type="InterPro" id="IPR035513">
    <property type="entry name" value="Invertase/methylesterase_inhib"/>
</dbReference>
<evidence type="ECO:0000256" key="1">
    <source>
        <dbReference type="ARBA" id="ARBA00022729"/>
    </source>
</evidence>
<dbReference type="NCBIfam" id="TIGR01614">
    <property type="entry name" value="PME_inhib"/>
    <property type="match status" value="1"/>
</dbReference>
<proteinExistence type="inferred from homology"/>
<dbReference type="Gramene" id="OMO86233">
    <property type="protein sequence ID" value="OMO86233"/>
    <property type="gene ID" value="CCACVL1_09700"/>
</dbReference>
<dbReference type="CDD" id="cd15797">
    <property type="entry name" value="PMEI"/>
    <property type="match status" value="1"/>
</dbReference>
<comment type="similarity">
    <text evidence="3">Belongs to the PMEI family.</text>
</comment>
<dbReference type="Pfam" id="PF04043">
    <property type="entry name" value="PMEI"/>
    <property type="match status" value="1"/>
</dbReference>
<dbReference type="InterPro" id="IPR006501">
    <property type="entry name" value="Pectinesterase_inhib_dom"/>
</dbReference>
<name>A0A1R3IUJ1_COCAP</name>
<dbReference type="Gene3D" id="1.20.140.40">
    <property type="entry name" value="Invertase/pectin methylesterase inhibitor family protein"/>
    <property type="match status" value="1"/>
</dbReference>
<dbReference type="PANTHER" id="PTHR36710">
    <property type="entry name" value="PECTINESTERASE INHIBITOR-LIKE"/>
    <property type="match status" value="1"/>
</dbReference>
<keyword evidence="2" id="KW-1015">Disulfide bond</keyword>
<evidence type="ECO:0000259" key="5">
    <source>
        <dbReference type="Pfam" id="PF04043"/>
    </source>
</evidence>
<dbReference type="OrthoDB" id="764172at2759"/>
<dbReference type="PANTHER" id="PTHR36710:SF18">
    <property type="entry name" value="PECTINESTERASE INHIBITOR 5-RELATED"/>
    <property type="match status" value="1"/>
</dbReference>
<protein>
    <submittedName>
        <fullName evidence="6">Pectinesterase inhibitor</fullName>
    </submittedName>
</protein>
<evidence type="ECO:0000256" key="2">
    <source>
        <dbReference type="ARBA" id="ARBA00023157"/>
    </source>
</evidence>
<keyword evidence="7" id="KW-1185">Reference proteome</keyword>
<gene>
    <name evidence="6" type="ORF">CCACVL1_09700</name>
</gene>
<dbReference type="Proteomes" id="UP000188268">
    <property type="component" value="Unassembled WGS sequence"/>
</dbReference>
<feature type="signal peptide" evidence="4">
    <location>
        <begin position="1"/>
        <end position="23"/>
    </location>
</feature>